<evidence type="ECO:0000256" key="1">
    <source>
        <dbReference type="SAM" id="MobiDB-lite"/>
    </source>
</evidence>
<feature type="region of interest" description="Disordered" evidence="1">
    <location>
        <begin position="389"/>
        <end position="415"/>
    </location>
</feature>
<name>A0A0K8TZ71_BACLA</name>
<dbReference type="AlphaFoldDB" id="A0A0K8TZ71"/>
<feature type="region of interest" description="Disordered" evidence="1">
    <location>
        <begin position="1"/>
        <end position="25"/>
    </location>
</feature>
<proteinExistence type="predicted"/>
<reference evidence="2" key="1">
    <citation type="submission" date="2015-06" db="EMBL/GenBank/DDBJ databases">
        <authorList>
            <person name="Hoefler B.C."/>
            <person name="Straight P.D."/>
        </authorList>
    </citation>
    <scope>NUCLEOTIDE SEQUENCE</scope>
</reference>
<gene>
    <name evidence="2" type="primary">gag_17</name>
    <name evidence="2" type="ORF">c1_g1_i5</name>
</gene>
<evidence type="ECO:0000313" key="2">
    <source>
        <dbReference type="EMBL" id="JAI19737.1"/>
    </source>
</evidence>
<feature type="compositionally biased region" description="Basic and acidic residues" evidence="1">
    <location>
        <begin position="405"/>
        <end position="415"/>
    </location>
</feature>
<sequence>MSNPNNLVRPPVVRANDPAGNSGSANVTINEDDLVNLIGRVALDVVNRQGPSIVRATLNPNAGLADTCDQTINIEHANNLSDLDKIPDVVKCLREFSGNPAEFNSWKKSVNRVLNIYEASKGTPKFYGILNVIRNKIVGNADPALESYNTPLDWGAICKCLSLHYADKRDVSTLEYQITSLVQGNRSIEEFYQAIYSNLSLILSKLGCMEVGTEARNLLTHSYRNKALDTFVRGLNDDLPVLLGIKEPMDLPQALHLCLKLENQGFRTRYAHNTNMDHRGMQRNTAPLLPSRNFRSQVNQQNFFLEIAYLPQPQIISQNLPSQRPNQNLNAQTQFNQPQLISHNFPNQRFDRDLIAQTHFNQPPMRPPKPPVPMEIDETLRSRRINYINRPQNNQLLGKRPPHTTSERNLKPQKEQRNFHISNTPSALIF</sequence>
<accession>A0A0K8TZ71</accession>
<organism evidence="2">
    <name type="scientific">Bactrocera latifrons</name>
    <name type="common">Malaysian fruit fly</name>
    <name type="synonym">Chaetodacus latifrons</name>
    <dbReference type="NCBI Taxonomy" id="174628"/>
    <lineage>
        <taxon>Eukaryota</taxon>
        <taxon>Metazoa</taxon>
        <taxon>Ecdysozoa</taxon>
        <taxon>Arthropoda</taxon>
        <taxon>Hexapoda</taxon>
        <taxon>Insecta</taxon>
        <taxon>Pterygota</taxon>
        <taxon>Neoptera</taxon>
        <taxon>Endopterygota</taxon>
        <taxon>Diptera</taxon>
        <taxon>Brachycera</taxon>
        <taxon>Muscomorpha</taxon>
        <taxon>Tephritoidea</taxon>
        <taxon>Tephritidae</taxon>
        <taxon>Bactrocera</taxon>
        <taxon>Bactrocera</taxon>
    </lineage>
</organism>
<protein>
    <submittedName>
        <fullName evidence="2">Retrovirus-related Gag polyprotein from transposon HMS-Beagle</fullName>
    </submittedName>
</protein>
<dbReference type="EMBL" id="GDHF01032577">
    <property type="protein sequence ID" value="JAI19737.1"/>
    <property type="molecule type" value="Transcribed_RNA"/>
</dbReference>